<dbReference type="CDD" id="cd09917">
    <property type="entry name" value="F-box_SF"/>
    <property type="match status" value="1"/>
</dbReference>
<gene>
    <name evidence="3" type="ORF">BJ508DRAFT_327240</name>
</gene>
<dbReference type="AlphaFoldDB" id="A0A3N4I349"/>
<dbReference type="EMBL" id="ML119687">
    <property type="protein sequence ID" value="RPA80523.1"/>
    <property type="molecule type" value="Genomic_DNA"/>
</dbReference>
<feature type="domain" description="F-box" evidence="2">
    <location>
        <begin position="59"/>
        <end position="95"/>
    </location>
</feature>
<evidence type="ECO:0000313" key="3">
    <source>
        <dbReference type="EMBL" id="RPA80523.1"/>
    </source>
</evidence>
<proteinExistence type="predicted"/>
<reference evidence="3 4" key="1">
    <citation type="journal article" date="2018" name="Nat. Ecol. Evol.">
        <title>Pezizomycetes genomes reveal the molecular basis of ectomycorrhizal truffle lifestyle.</title>
        <authorList>
            <person name="Murat C."/>
            <person name="Payen T."/>
            <person name="Noel B."/>
            <person name="Kuo A."/>
            <person name="Morin E."/>
            <person name="Chen J."/>
            <person name="Kohler A."/>
            <person name="Krizsan K."/>
            <person name="Balestrini R."/>
            <person name="Da Silva C."/>
            <person name="Montanini B."/>
            <person name="Hainaut M."/>
            <person name="Levati E."/>
            <person name="Barry K.W."/>
            <person name="Belfiori B."/>
            <person name="Cichocki N."/>
            <person name="Clum A."/>
            <person name="Dockter R.B."/>
            <person name="Fauchery L."/>
            <person name="Guy J."/>
            <person name="Iotti M."/>
            <person name="Le Tacon F."/>
            <person name="Lindquist E.A."/>
            <person name="Lipzen A."/>
            <person name="Malagnac F."/>
            <person name="Mello A."/>
            <person name="Molinier V."/>
            <person name="Miyauchi S."/>
            <person name="Poulain J."/>
            <person name="Riccioni C."/>
            <person name="Rubini A."/>
            <person name="Sitrit Y."/>
            <person name="Splivallo R."/>
            <person name="Traeger S."/>
            <person name="Wang M."/>
            <person name="Zifcakova L."/>
            <person name="Wipf D."/>
            <person name="Zambonelli A."/>
            <person name="Paolocci F."/>
            <person name="Nowrousian M."/>
            <person name="Ottonello S."/>
            <person name="Baldrian P."/>
            <person name="Spatafora J.W."/>
            <person name="Henrissat B."/>
            <person name="Nagy L.G."/>
            <person name="Aury J.M."/>
            <person name="Wincker P."/>
            <person name="Grigoriev I.V."/>
            <person name="Bonfante P."/>
            <person name="Martin F.M."/>
        </authorList>
    </citation>
    <scope>NUCLEOTIDE SEQUENCE [LARGE SCALE GENOMIC DNA]</scope>
    <source>
        <strain evidence="3 4">RN42</strain>
    </source>
</reference>
<protein>
    <recommendedName>
        <fullName evidence="2">F-box domain-containing protein</fullName>
    </recommendedName>
</protein>
<name>A0A3N4I349_ASCIM</name>
<dbReference type="InterPro" id="IPR036047">
    <property type="entry name" value="F-box-like_dom_sf"/>
</dbReference>
<dbReference type="SUPFAM" id="SSF81383">
    <property type="entry name" value="F-box domain"/>
    <property type="match status" value="1"/>
</dbReference>
<keyword evidence="4" id="KW-1185">Reference proteome</keyword>
<accession>A0A3N4I349</accession>
<organism evidence="3 4">
    <name type="scientific">Ascobolus immersus RN42</name>
    <dbReference type="NCBI Taxonomy" id="1160509"/>
    <lineage>
        <taxon>Eukaryota</taxon>
        <taxon>Fungi</taxon>
        <taxon>Dikarya</taxon>
        <taxon>Ascomycota</taxon>
        <taxon>Pezizomycotina</taxon>
        <taxon>Pezizomycetes</taxon>
        <taxon>Pezizales</taxon>
        <taxon>Ascobolaceae</taxon>
        <taxon>Ascobolus</taxon>
    </lineage>
</organism>
<dbReference type="InterPro" id="IPR001810">
    <property type="entry name" value="F-box_dom"/>
</dbReference>
<dbReference type="Pfam" id="PF12937">
    <property type="entry name" value="F-box-like"/>
    <property type="match status" value="1"/>
</dbReference>
<evidence type="ECO:0000313" key="4">
    <source>
        <dbReference type="Proteomes" id="UP000275078"/>
    </source>
</evidence>
<evidence type="ECO:0000259" key="2">
    <source>
        <dbReference type="Pfam" id="PF12937"/>
    </source>
</evidence>
<feature type="compositionally biased region" description="Low complexity" evidence="1">
    <location>
        <begin position="23"/>
        <end position="34"/>
    </location>
</feature>
<evidence type="ECO:0000256" key="1">
    <source>
        <dbReference type="SAM" id="MobiDB-lite"/>
    </source>
</evidence>
<dbReference type="Proteomes" id="UP000275078">
    <property type="component" value="Unassembled WGS sequence"/>
</dbReference>
<sequence length="781" mass="90037">MAKRTRSETPQPAPTLSKKQRLETSSTPATVTTVEPTTANRLSPYFSSTKPAIQEPIVLRLPVELQVSIFKHLQSRADLISICLTNRLFYRIAQSFQTIGRNIALRRWHRDNPIYTVLKILKDTRFPGHSHLQALLQLPKAFSLRQEELSKFQLNESRAQELLWLEGIKDGFVQPYLQAQRKKTKVPRAEHRDGNENRHYELSETEMARVETGLYNILVVCKHIHRIVFTRNCKQQDEEEHERGRIIVDDVSGNPEQPGDSYQSPFRRASLVFDAKAFMEEISVDEHMHLVSVMRVVLNLEGQNDNTSAKWHPVLSYPLRRVLWGAPLGCIDLEDGLEAILYRRLTPSKDFKPGKVWRYIDEHNSADVREAMRNVCYEDRCLWDHCQDKVKALLTVTGTPEYGYNICSNPKTTDFMIVPSEKSTVLALAKGIDAAVEVEKKELVRKKTEEKNASTGGTLQAFLDNTATNDTFRYRSSTGPRPRGILHDWPPFIQVNHFQQPIELLIQAVPKLGVDFKPSREDLEAHLQVFRLSGRLPFQFQGTGKGSTLRPHQLYIRERSIDEAKQNEEYMFQQFKKWLEDYRTAEECGLDVLRVIFMSAMLAQYAYDIGIDFQFGYSSNLYGSAIEVFHQNMTELSNIVRFWQVIIERLETGELEALGPRYRIDLKNLMKCAGEVEEIASLAFGLLKEVVENANKADYILATIPFVHPFVYQAAWDITQLKAPCVEQKNRKDYGTDFIRRCTCEEHEEERFRDYADGYPNSLLQKALLKAKNLDDQPNED</sequence>
<feature type="region of interest" description="Disordered" evidence="1">
    <location>
        <begin position="1"/>
        <end position="34"/>
    </location>
</feature>